<feature type="compositionally biased region" description="Low complexity" evidence="1">
    <location>
        <begin position="149"/>
        <end position="161"/>
    </location>
</feature>
<evidence type="ECO:0000313" key="2">
    <source>
        <dbReference type="EMBL" id="JAD25766.1"/>
    </source>
</evidence>
<accession>A0A0A8YIF9</accession>
<feature type="region of interest" description="Disordered" evidence="1">
    <location>
        <begin position="143"/>
        <end position="202"/>
    </location>
</feature>
<dbReference type="EMBL" id="GBRH01272129">
    <property type="protein sequence ID" value="JAD25766.1"/>
    <property type="molecule type" value="Transcribed_RNA"/>
</dbReference>
<protein>
    <submittedName>
        <fullName evidence="2">Uncharacterized protein</fullName>
    </submittedName>
</protein>
<reference evidence="2" key="2">
    <citation type="journal article" date="2015" name="Data Brief">
        <title>Shoot transcriptome of the giant reed, Arundo donax.</title>
        <authorList>
            <person name="Barrero R.A."/>
            <person name="Guerrero F.D."/>
            <person name="Moolhuijzen P."/>
            <person name="Goolsby J.A."/>
            <person name="Tidwell J."/>
            <person name="Bellgard S.E."/>
            <person name="Bellgard M.I."/>
        </authorList>
    </citation>
    <scope>NUCLEOTIDE SEQUENCE</scope>
    <source>
        <tissue evidence="2">Shoot tissue taken approximately 20 cm above the soil surface</tissue>
    </source>
</reference>
<proteinExistence type="predicted"/>
<evidence type="ECO:0000256" key="1">
    <source>
        <dbReference type="SAM" id="MobiDB-lite"/>
    </source>
</evidence>
<name>A0A0A8YIF9_ARUDO</name>
<feature type="region of interest" description="Disordered" evidence="1">
    <location>
        <begin position="116"/>
        <end position="135"/>
    </location>
</feature>
<feature type="compositionally biased region" description="Basic residues" evidence="1">
    <location>
        <begin position="162"/>
        <end position="173"/>
    </location>
</feature>
<dbReference type="AlphaFoldDB" id="A0A0A8YIF9"/>
<sequence>MLVAVAGAAALGDYTEAGAVVFLFTTAEWLETLTVTCRIVTVSTRIRIGYVSRYGYGGSATYRCFVGYRCRRLSWRLGRRSMASSPAAGPWRASAPTSSIWSCRYLCSSAARCPSPSSTSSVDRSPPPTQHLPLAAIIILRRRRRKRTTATATQSSGSQRSTRGRRTGSRHSHRQADRHAGAGAWRRAPPMHRSEAPPAGLA</sequence>
<organism evidence="2">
    <name type="scientific">Arundo donax</name>
    <name type="common">Giant reed</name>
    <name type="synonym">Donax arundinaceus</name>
    <dbReference type="NCBI Taxonomy" id="35708"/>
    <lineage>
        <taxon>Eukaryota</taxon>
        <taxon>Viridiplantae</taxon>
        <taxon>Streptophyta</taxon>
        <taxon>Embryophyta</taxon>
        <taxon>Tracheophyta</taxon>
        <taxon>Spermatophyta</taxon>
        <taxon>Magnoliopsida</taxon>
        <taxon>Liliopsida</taxon>
        <taxon>Poales</taxon>
        <taxon>Poaceae</taxon>
        <taxon>PACMAD clade</taxon>
        <taxon>Arundinoideae</taxon>
        <taxon>Arundineae</taxon>
        <taxon>Arundo</taxon>
    </lineage>
</organism>
<reference evidence="2" key="1">
    <citation type="submission" date="2014-09" db="EMBL/GenBank/DDBJ databases">
        <authorList>
            <person name="Magalhaes I.L.F."/>
            <person name="Oliveira U."/>
            <person name="Santos F.R."/>
            <person name="Vidigal T.H.D.A."/>
            <person name="Brescovit A.D."/>
            <person name="Santos A.J."/>
        </authorList>
    </citation>
    <scope>NUCLEOTIDE SEQUENCE</scope>
    <source>
        <tissue evidence="2">Shoot tissue taken approximately 20 cm above the soil surface</tissue>
    </source>
</reference>